<dbReference type="EMBL" id="UINC01199476">
    <property type="protein sequence ID" value="SVE17923.1"/>
    <property type="molecule type" value="Genomic_DNA"/>
</dbReference>
<reference evidence="1" key="1">
    <citation type="submission" date="2018-05" db="EMBL/GenBank/DDBJ databases">
        <authorList>
            <person name="Lanie J.A."/>
            <person name="Ng W.-L."/>
            <person name="Kazmierczak K.M."/>
            <person name="Andrzejewski T.M."/>
            <person name="Davidsen T.M."/>
            <person name="Wayne K.J."/>
            <person name="Tettelin H."/>
            <person name="Glass J.I."/>
            <person name="Rusch D."/>
            <person name="Podicherti R."/>
            <person name="Tsui H.-C.T."/>
            <person name="Winkler M.E."/>
        </authorList>
    </citation>
    <scope>NUCLEOTIDE SEQUENCE</scope>
</reference>
<proteinExistence type="predicted"/>
<sequence>MDTSKFQPLIDHFGETSPNAGQLFMLCVTTNRKELFIPAVVAFTHLLNKMDITGKDKRKFLRRIEQRIELFI</sequence>
<organism evidence="1">
    <name type="scientific">marine metagenome</name>
    <dbReference type="NCBI Taxonomy" id="408172"/>
    <lineage>
        <taxon>unclassified sequences</taxon>
        <taxon>metagenomes</taxon>
        <taxon>ecological metagenomes</taxon>
    </lineage>
</organism>
<name>A0A383BDL4_9ZZZZ</name>
<protein>
    <submittedName>
        <fullName evidence="1">Uncharacterized protein</fullName>
    </submittedName>
</protein>
<evidence type="ECO:0000313" key="1">
    <source>
        <dbReference type="EMBL" id="SVE17923.1"/>
    </source>
</evidence>
<gene>
    <name evidence="1" type="ORF">METZ01_LOCUS470777</name>
</gene>
<dbReference type="AlphaFoldDB" id="A0A383BDL4"/>
<accession>A0A383BDL4</accession>